<gene>
    <name evidence="2" type="ORF">BSTOLATCC_MIC57089</name>
</gene>
<proteinExistence type="predicted"/>
<keyword evidence="3" id="KW-1185">Reference proteome</keyword>
<keyword evidence="1" id="KW-0732">Signal</keyword>
<evidence type="ECO:0000313" key="2">
    <source>
        <dbReference type="EMBL" id="CAG9332800.1"/>
    </source>
</evidence>
<reference evidence="2" key="1">
    <citation type="submission" date="2021-09" db="EMBL/GenBank/DDBJ databases">
        <authorList>
            <consortium name="AG Swart"/>
            <person name="Singh M."/>
            <person name="Singh A."/>
            <person name="Seah K."/>
            <person name="Emmerich C."/>
        </authorList>
    </citation>
    <scope>NUCLEOTIDE SEQUENCE</scope>
    <source>
        <strain evidence="2">ATCC30299</strain>
    </source>
</reference>
<protein>
    <submittedName>
        <fullName evidence="2">Uncharacterized protein</fullName>
    </submittedName>
</protein>
<dbReference type="PANTHER" id="PTHR42972">
    <property type="entry name" value="TOL-PAL SYSTEM PROTEIN TOLB"/>
    <property type="match status" value="1"/>
</dbReference>
<evidence type="ECO:0000313" key="3">
    <source>
        <dbReference type="Proteomes" id="UP001162131"/>
    </source>
</evidence>
<accession>A0AAU9K6U0</accession>
<name>A0AAU9K6U0_9CILI</name>
<dbReference type="PANTHER" id="PTHR42972:SF8">
    <property type="entry name" value="POLYHYDROXYBUTYRATE DEPOLYMERASE"/>
    <property type="match status" value="1"/>
</dbReference>
<dbReference type="AlphaFoldDB" id="A0AAU9K6U0"/>
<dbReference type="EMBL" id="CAJZBQ010000055">
    <property type="protein sequence ID" value="CAG9332800.1"/>
    <property type="molecule type" value="Genomic_DNA"/>
</dbReference>
<dbReference type="Proteomes" id="UP001162131">
    <property type="component" value="Unassembled WGS sequence"/>
</dbReference>
<feature type="chain" id="PRO_5043717629" evidence="1">
    <location>
        <begin position="17"/>
        <end position="324"/>
    </location>
</feature>
<dbReference type="InterPro" id="IPR029058">
    <property type="entry name" value="AB_hydrolase_fold"/>
</dbReference>
<feature type="signal peptide" evidence="1">
    <location>
        <begin position="1"/>
        <end position="16"/>
    </location>
</feature>
<organism evidence="2 3">
    <name type="scientific">Blepharisma stoltei</name>
    <dbReference type="NCBI Taxonomy" id="1481888"/>
    <lineage>
        <taxon>Eukaryota</taxon>
        <taxon>Sar</taxon>
        <taxon>Alveolata</taxon>
        <taxon>Ciliophora</taxon>
        <taxon>Postciliodesmatophora</taxon>
        <taxon>Heterotrichea</taxon>
        <taxon>Heterotrichida</taxon>
        <taxon>Blepharismidae</taxon>
        <taxon>Blepharisma</taxon>
    </lineage>
</organism>
<comment type="caution">
    <text evidence="2">The sequence shown here is derived from an EMBL/GenBank/DDBJ whole genome shotgun (WGS) entry which is preliminary data.</text>
</comment>
<evidence type="ECO:0000256" key="1">
    <source>
        <dbReference type="SAM" id="SignalP"/>
    </source>
</evidence>
<sequence length="324" mass="35342">MVKILLIALILSFASARNFSVSGISSGGFQAVQMHIAHSADCIGAGIIAGGPYYCSQGSEVYATTACMTSPYLINLEACLQYAQEQSNSGTIDNLNNLKTNTKGVWIFSGLWDTVVNQYVVRSLLSFYQNFISSSIISTNFDTYAEHSWVTNSAGNPCNYLGSPFINYCNVNAAGLILNQIYGNIKAPVKAISQNLKSFDQTQYMNPTIAIMATTGYMYIPTGCQGTNINNCNVHMSIHGCGQNYETIGDLFITENELNGYAESNNIIMIYPQVAVNLELNPEGCWDFWGYTGSDYALKNGIQIAALYNMTQNIPTPLNSAEAF</sequence>
<dbReference type="SUPFAM" id="SSF53474">
    <property type="entry name" value="alpha/beta-Hydrolases"/>
    <property type="match status" value="1"/>
</dbReference>